<dbReference type="GO" id="GO:0030163">
    <property type="term" value="P:protein catabolic process"/>
    <property type="evidence" value="ECO:0007669"/>
    <property type="project" value="InterPro"/>
</dbReference>
<organism evidence="2 3">
    <name type="scientific">Candidatus Taylorbacteria bacterium RIFCSPHIGHO2_02_FULL_43_32b</name>
    <dbReference type="NCBI Taxonomy" id="1802306"/>
    <lineage>
        <taxon>Bacteria</taxon>
        <taxon>Candidatus Tayloriibacteriota</taxon>
    </lineage>
</organism>
<dbReference type="EMBL" id="MHRK01000016">
    <property type="protein sequence ID" value="OHA24224.1"/>
    <property type="molecule type" value="Genomic_DNA"/>
</dbReference>
<feature type="domain" description="Adaptor protein ClpS core" evidence="1">
    <location>
        <begin position="18"/>
        <end position="84"/>
    </location>
</feature>
<sequence>MNAVISKIEPELLIKTKKELQWRTVLFDCNCHLLESVVDLLVKAINCSIDKAYLFARTAESLGSVAVFYGSKSQCEKVADILGSTGLKVEVNQ</sequence>
<comment type="caution">
    <text evidence="2">The sequence shown here is derived from an EMBL/GenBank/DDBJ whole genome shotgun (WGS) entry which is preliminary data.</text>
</comment>
<dbReference type="InterPro" id="IPR003769">
    <property type="entry name" value="ClpS_core"/>
</dbReference>
<dbReference type="AlphaFoldDB" id="A0A1G2MKG0"/>
<evidence type="ECO:0000313" key="3">
    <source>
        <dbReference type="Proteomes" id="UP000177130"/>
    </source>
</evidence>
<dbReference type="STRING" id="1802306.A3C72_04995"/>
<evidence type="ECO:0000259" key="1">
    <source>
        <dbReference type="Pfam" id="PF02617"/>
    </source>
</evidence>
<protein>
    <recommendedName>
        <fullName evidence="1">Adaptor protein ClpS core domain-containing protein</fullName>
    </recommendedName>
</protein>
<reference evidence="2 3" key="1">
    <citation type="journal article" date="2016" name="Nat. Commun.">
        <title>Thousands of microbial genomes shed light on interconnected biogeochemical processes in an aquifer system.</title>
        <authorList>
            <person name="Anantharaman K."/>
            <person name="Brown C.T."/>
            <person name="Hug L.A."/>
            <person name="Sharon I."/>
            <person name="Castelle C.J."/>
            <person name="Probst A.J."/>
            <person name="Thomas B.C."/>
            <person name="Singh A."/>
            <person name="Wilkins M.J."/>
            <person name="Karaoz U."/>
            <person name="Brodie E.L."/>
            <person name="Williams K.H."/>
            <person name="Hubbard S.S."/>
            <person name="Banfield J.F."/>
        </authorList>
    </citation>
    <scope>NUCLEOTIDE SEQUENCE [LARGE SCALE GENOMIC DNA]</scope>
</reference>
<gene>
    <name evidence="2" type="ORF">A3C72_04995</name>
</gene>
<proteinExistence type="predicted"/>
<accession>A0A1G2MKG0</accession>
<dbReference type="Proteomes" id="UP000177130">
    <property type="component" value="Unassembled WGS sequence"/>
</dbReference>
<dbReference type="Gene3D" id="3.30.1390.10">
    <property type="match status" value="1"/>
</dbReference>
<name>A0A1G2MKG0_9BACT</name>
<dbReference type="InterPro" id="IPR014719">
    <property type="entry name" value="Ribosomal_bL12_C/ClpS-like"/>
</dbReference>
<dbReference type="SUPFAM" id="SSF54736">
    <property type="entry name" value="ClpS-like"/>
    <property type="match status" value="1"/>
</dbReference>
<evidence type="ECO:0000313" key="2">
    <source>
        <dbReference type="EMBL" id="OHA24224.1"/>
    </source>
</evidence>
<dbReference type="Pfam" id="PF02617">
    <property type="entry name" value="ClpS"/>
    <property type="match status" value="1"/>
</dbReference>